<dbReference type="Gene3D" id="3.30.565.10">
    <property type="entry name" value="Histidine kinase-like ATPase, C-terminal domain"/>
    <property type="match status" value="1"/>
</dbReference>
<protein>
    <recommendedName>
        <fullName evidence="3">histidine kinase</fullName>
        <ecNumber evidence="3">2.7.13.3</ecNumber>
    </recommendedName>
</protein>
<dbReference type="Gene3D" id="6.10.340.10">
    <property type="match status" value="1"/>
</dbReference>
<comment type="catalytic activity">
    <reaction evidence="1">
        <text>ATP + protein L-histidine = ADP + protein N-phospho-L-histidine.</text>
        <dbReference type="EC" id="2.7.13.3"/>
    </reaction>
</comment>
<evidence type="ECO:0000256" key="7">
    <source>
        <dbReference type="ARBA" id="ARBA00022692"/>
    </source>
</evidence>
<keyword evidence="8" id="KW-0547">Nucleotide-binding</keyword>
<dbReference type="Gene3D" id="1.20.120.160">
    <property type="entry name" value="HPT domain"/>
    <property type="match status" value="1"/>
</dbReference>
<dbReference type="Pfam" id="PF02518">
    <property type="entry name" value="HATPase_c"/>
    <property type="match status" value="1"/>
</dbReference>
<evidence type="ECO:0000259" key="16">
    <source>
        <dbReference type="PROSITE" id="PS50110"/>
    </source>
</evidence>
<evidence type="ECO:0000256" key="13">
    <source>
        <dbReference type="ARBA" id="ARBA00023136"/>
    </source>
</evidence>
<sequence>MQSLGLSKQIIILAIFPALLVGIMLSVYFTYDQLSYITQSQKKYGVFIIRQIQPVVEHALTHDGIKTLETILRDIISNEDVDYIKIKNTANHDVLTINNLKNNTNDSFFYSLLKNKNPLNFNSPVYHTSTLPNGTPLREVIADIEIKLNANRATTDKIKHIIKGGTITFAILFVFSIFILKLSKTIISPIKSLTESVRNITAGDLDSQINIRSKGELGILEHCINHMKNELKDSRTDVETRLNTYTKELQQTMGELEIRNTELDITRSKAIYASNAKSEFLANMSHEIRTPLSGIIGFTELLQGTALSSQQRDYSDTIQKSSKNLLEIINDVLDLSKIESGKIEIARSEFNLLDIIEDIINLLCTSALEKNIELLYKIDNDVPSVIKSDPFRIHQILMNLIGNAIKFTEKGYVYLQITSDKINDTETSIKFTVSDTGIGMNNPDKKKLFKAFTQADTSITRRFGGTGLGLVISRKLTLLMQGEMDFDSTEDQGSTFWFSIPATSMLTPQKKTALNNKNIAFINNHFIAAQAYKAFFEKWHCQVNNYSLENFNNITDIEKENDIVIFFLSRKNIYNDNIIQNIGKLTISKPSLLIASTRSHAELKNLQQHSFDNAVFTSEKTEVIKQKLLNILDKKIKNTNIDVSSENTKQKTDWSNINILVVDDNDVNLRLAEIILHKHKACVTTARSGTIAIDYASMNSFDIIFMDLHMPGLDGYQTTTKIREITPGQQPVIIALTANAMPQEKNKATQSGMNGILIKPVSDDIFQEVVNQWVLKEPMPQSNISDDIDEKKSQETTRSNAVFSIDLAKEFTGGNEELAYELFNMLRGELNNYKNAITSAVKNNNLSDLREQVHKLHGASRCCGTTELQQASSHVENLINKNINFDIEKEINLLLIAIKNVAAYKT</sequence>
<dbReference type="PROSITE" id="PS50109">
    <property type="entry name" value="HIS_KIN"/>
    <property type="match status" value="1"/>
</dbReference>
<evidence type="ECO:0000256" key="11">
    <source>
        <dbReference type="ARBA" id="ARBA00022989"/>
    </source>
</evidence>
<evidence type="ECO:0000313" key="19">
    <source>
        <dbReference type="EMBL" id="VAW52309.1"/>
    </source>
</evidence>
<dbReference type="AlphaFoldDB" id="A0A3B0WT31"/>
<name>A0A3B0WT31_9ZZZZ</name>
<dbReference type="EMBL" id="UOFD01000045">
    <property type="protein sequence ID" value="VAW52309.1"/>
    <property type="molecule type" value="Genomic_DNA"/>
</dbReference>
<dbReference type="Pfam" id="PF00672">
    <property type="entry name" value="HAMP"/>
    <property type="match status" value="1"/>
</dbReference>
<dbReference type="InterPro" id="IPR036097">
    <property type="entry name" value="HisK_dim/P_sf"/>
</dbReference>
<dbReference type="SUPFAM" id="SSF158472">
    <property type="entry name" value="HAMP domain-like"/>
    <property type="match status" value="1"/>
</dbReference>
<evidence type="ECO:0000256" key="10">
    <source>
        <dbReference type="ARBA" id="ARBA00022840"/>
    </source>
</evidence>
<evidence type="ECO:0000256" key="4">
    <source>
        <dbReference type="ARBA" id="ARBA00022475"/>
    </source>
</evidence>
<keyword evidence="5" id="KW-0597">Phosphoprotein</keyword>
<keyword evidence="6" id="KW-0808">Transferase</keyword>
<feature type="domain" description="HAMP" evidence="17">
    <location>
        <begin position="184"/>
        <end position="236"/>
    </location>
</feature>
<dbReference type="Pfam" id="PF00072">
    <property type="entry name" value="Response_reg"/>
    <property type="match status" value="1"/>
</dbReference>
<dbReference type="PROSITE" id="PS50110">
    <property type="entry name" value="RESPONSE_REGULATORY"/>
    <property type="match status" value="1"/>
</dbReference>
<dbReference type="Pfam" id="PF00512">
    <property type="entry name" value="HisKA"/>
    <property type="match status" value="1"/>
</dbReference>
<keyword evidence="10" id="KW-0067">ATP-binding</keyword>
<evidence type="ECO:0000256" key="6">
    <source>
        <dbReference type="ARBA" id="ARBA00022679"/>
    </source>
</evidence>
<evidence type="ECO:0000256" key="8">
    <source>
        <dbReference type="ARBA" id="ARBA00022741"/>
    </source>
</evidence>
<keyword evidence="12" id="KW-0902">Two-component regulatory system</keyword>
<dbReference type="InterPro" id="IPR003660">
    <property type="entry name" value="HAMP_dom"/>
</dbReference>
<dbReference type="CDD" id="cd00082">
    <property type="entry name" value="HisKA"/>
    <property type="match status" value="1"/>
</dbReference>
<dbReference type="PROSITE" id="PS50885">
    <property type="entry name" value="HAMP"/>
    <property type="match status" value="1"/>
</dbReference>
<dbReference type="InterPro" id="IPR036890">
    <property type="entry name" value="HATPase_C_sf"/>
</dbReference>
<reference evidence="19" key="1">
    <citation type="submission" date="2018-06" db="EMBL/GenBank/DDBJ databases">
        <authorList>
            <person name="Zhirakovskaya E."/>
        </authorList>
    </citation>
    <scope>NUCLEOTIDE SEQUENCE</scope>
</reference>
<keyword evidence="11 14" id="KW-1133">Transmembrane helix</keyword>
<dbReference type="InterPro" id="IPR008207">
    <property type="entry name" value="Sig_transdc_His_kin_Hpt_dom"/>
</dbReference>
<dbReference type="SMART" id="SM00387">
    <property type="entry name" value="HATPase_c"/>
    <property type="match status" value="1"/>
</dbReference>
<dbReference type="InterPro" id="IPR036641">
    <property type="entry name" value="HPT_dom_sf"/>
</dbReference>
<dbReference type="Pfam" id="PF01627">
    <property type="entry name" value="Hpt"/>
    <property type="match status" value="1"/>
</dbReference>
<gene>
    <name evidence="19" type="ORF">MNBD_GAMMA06-1262</name>
</gene>
<dbReference type="FunFam" id="1.10.287.130:FF:000003">
    <property type="entry name" value="Histidine kinase"/>
    <property type="match status" value="1"/>
</dbReference>
<dbReference type="GO" id="GO:0005524">
    <property type="term" value="F:ATP binding"/>
    <property type="evidence" value="ECO:0007669"/>
    <property type="project" value="UniProtKB-KW"/>
</dbReference>
<evidence type="ECO:0000259" key="17">
    <source>
        <dbReference type="PROSITE" id="PS50885"/>
    </source>
</evidence>
<feature type="transmembrane region" description="Helical" evidence="14">
    <location>
        <begin position="6"/>
        <end position="31"/>
    </location>
</feature>
<dbReference type="GO" id="GO:0005886">
    <property type="term" value="C:plasma membrane"/>
    <property type="evidence" value="ECO:0007669"/>
    <property type="project" value="UniProtKB-SubCell"/>
</dbReference>
<evidence type="ECO:0000259" key="15">
    <source>
        <dbReference type="PROSITE" id="PS50109"/>
    </source>
</evidence>
<dbReference type="SMART" id="SM00304">
    <property type="entry name" value="HAMP"/>
    <property type="match status" value="1"/>
</dbReference>
<dbReference type="CDD" id="cd06225">
    <property type="entry name" value="HAMP"/>
    <property type="match status" value="1"/>
</dbReference>
<accession>A0A3B0WT31</accession>
<feature type="domain" description="HPt" evidence="18">
    <location>
        <begin position="815"/>
        <end position="906"/>
    </location>
</feature>
<evidence type="ECO:0000256" key="9">
    <source>
        <dbReference type="ARBA" id="ARBA00022777"/>
    </source>
</evidence>
<dbReference type="InterPro" id="IPR011006">
    <property type="entry name" value="CheY-like_superfamily"/>
</dbReference>
<keyword evidence="7 14" id="KW-0812">Transmembrane</keyword>
<dbReference type="InterPro" id="IPR001789">
    <property type="entry name" value="Sig_transdc_resp-reg_receiver"/>
</dbReference>
<keyword evidence="4" id="KW-1003">Cell membrane</keyword>
<dbReference type="SUPFAM" id="SSF47226">
    <property type="entry name" value="Histidine-containing phosphotransfer domain, HPT domain"/>
    <property type="match status" value="1"/>
</dbReference>
<dbReference type="FunFam" id="3.30.565.10:FF:000010">
    <property type="entry name" value="Sensor histidine kinase RcsC"/>
    <property type="match status" value="1"/>
</dbReference>
<evidence type="ECO:0000256" key="12">
    <source>
        <dbReference type="ARBA" id="ARBA00023012"/>
    </source>
</evidence>
<feature type="transmembrane region" description="Helical" evidence="14">
    <location>
        <begin position="161"/>
        <end position="180"/>
    </location>
</feature>
<dbReference type="PANTHER" id="PTHR45339">
    <property type="entry name" value="HYBRID SIGNAL TRANSDUCTION HISTIDINE KINASE J"/>
    <property type="match status" value="1"/>
</dbReference>
<dbReference type="CDD" id="cd16922">
    <property type="entry name" value="HATPase_EvgS-ArcB-TorS-like"/>
    <property type="match status" value="1"/>
</dbReference>
<dbReference type="EC" id="2.7.13.3" evidence="3"/>
<evidence type="ECO:0000256" key="2">
    <source>
        <dbReference type="ARBA" id="ARBA00004651"/>
    </source>
</evidence>
<evidence type="ECO:0000256" key="5">
    <source>
        <dbReference type="ARBA" id="ARBA00022553"/>
    </source>
</evidence>
<dbReference type="InterPro" id="IPR003661">
    <property type="entry name" value="HisK_dim/P_dom"/>
</dbReference>
<evidence type="ECO:0000256" key="3">
    <source>
        <dbReference type="ARBA" id="ARBA00012438"/>
    </source>
</evidence>
<dbReference type="GO" id="GO:0000155">
    <property type="term" value="F:phosphorelay sensor kinase activity"/>
    <property type="evidence" value="ECO:0007669"/>
    <property type="project" value="InterPro"/>
</dbReference>
<dbReference type="PROSITE" id="PS50894">
    <property type="entry name" value="HPT"/>
    <property type="match status" value="1"/>
</dbReference>
<dbReference type="SUPFAM" id="SSF52172">
    <property type="entry name" value="CheY-like"/>
    <property type="match status" value="1"/>
</dbReference>
<dbReference type="InterPro" id="IPR005467">
    <property type="entry name" value="His_kinase_dom"/>
</dbReference>
<dbReference type="Gene3D" id="3.40.50.2300">
    <property type="match status" value="1"/>
</dbReference>
<keyword evidence="9 19" id="KW-0418">Kinase</keyword>
<dbReference type="PANTHER" id="PTHR45339:SF1">
    <property type="entry name" value="HYBRID SIGNAL TRANSDUCTION HISTIDINE KINASE J"/>
    <property type="match status" value="1"/>
</dbReference>
<dbReference type="SUPFAM" id="SSF55874">
    <property type="entry name" value="ATPase domain of HSP90 chaperone/DNA topoisomerase II/histidine kinase"/>
    <property type="match status" value="1"/>
</dbReference>
<evidence type="ECO:0000256" key="14">
    <source>
        <dbReference type="SAM" id="Phobius"/>
    </source>
</evidence>
<evidence type="ECO:0000256" key="1">
    <source>
        <dbReference type="ARBA" id="ARBA00000085"/>
    </source>
</evidence>
<evidence type="ECO:0000259" key="18">
    <source>
        <dbReference type="PROSITE" id="PS50894"/>
    </source>
</evidence>
<dbReference type="CDD" id="cd17546">
    <property type="entry name" value="REC_hyHK_CKI1_RcsC-like"/>
    <property type="match status" value="1"/>
</dbReference>
<proteinExistence type="predicted"/>
<comment type="subcellular location">
    <subcellularLocation>
        <location evidence="2">Cell membrane</location>
        <topology evidence="2">Multi-pass membrane protein</topology>
    </subcellularLocation>
</comment>
<dbReference type="Gene3D" id="1.10.287.130">
    <property type="match status" value="1"/>
</dbReference>
<dbReference type="PRINTS" id="PR00344">
    <property type="entry name" value="BCTRLSENSOR"/>
</dbReference>
<feature type="domain" description="Response regulatory" evidence="16">
    <location>
        <begin position="658"/>
        <end position="774"/>
    </location>
</feature>
<dbReference type="InterPro" id="IPR003594">
    <property type="entry name" value="HATPase_dom"/>
</dbReference>
<dbReference type="SUPFAM" id="SSF47384">
    <property type="entry name" value="Homodimeric domain of signal transducing histidine kinase"/>
    <property type="match status" value="1"/>
</dbReference>
<organism evidence="19">
    <name type="scientific">hydrothermal vent metagenome</name>
    <dbReference type="NCBI Taxonomy" id="652676"/>
    <lineage>
        <taxon>unclassified sequences</taxon>
        <taxon>metagenomes</taxon>
        <taxon>ecological metagenomes</taxon>
    </lineage>
</organism>
<feature type="domain" description="Histidine kinase" evidence="15">
    <location>
        <begin position="283"/>
        <end position="504"/>
    </location>
</feature>
<dbReference type="InterPro" id="IPR004358">
    <property type="entry name" value="Sig_transdc_His_kin-like_C"/>
</dbReference>
<dbReference type="SMART" id="SM00448">
    <property type="entry name" value="REC"/>
    <property type="match status" value="1"/>
</dbReference>
<keyword evidence="13 14" id="KW-0472">Membrane</keyword>
<dbReference type="SMART" id="SM00388">
    <property type="entry name" value="HisKA"/>
    <property type="match status" value="1"/>
</dbReference>